<organism evidence="1 2">
    <name type="scientific">Hebeloma cylindrosporum</name>
    <dbReference type="NCBI Taxonomy" id="76867"/>
    <lineage>
        <taxon>Eukaryota</taxon>
        <taxon>Fungi</taxon>
        <taxon>Dikarya</taxon>
        <taxon>Basidiomycota</taxon>
        <taxon>Agaricomycotina</taxon>
        <taxon>Agaricomycetes</taxon>
        <taxon>Agaricomycetidae</taxon>
        <taxon>Agaricales</taxon>
        <taxon>Agaricineae</taxon>
        <taxon>Hymenogastraceae</taxon>
        <taxon>Hebeloma</taxon>
    </lineage>
</organism>
<proteinExistence type="predicted"/>
<evidence type="ECO:0000313" key="2">
    <source>
        <dbReference type="Proteomes" id="UP000053424"/>
    </source>
</evidence>
<gene>
    <name evidence="1" type="ORF">M413DRAFT_438833</name>
</gene>
<reference evidence="2" key="2">
    <citation type="submission" date="2015-01" db="EMBL/GenBank/DDBJ databases">
        <title>Evolutionary Origins and Diversification of the Mycorrhizal Mutualists.</title>
        <authorList>
            <consortium name="DOE Joint Genome Institute"/>
            <consortium name="Mycorrhizal Genomics Consortium"/>
            <person name="Kohler A."/>
            <person name="Kuo A."/>
            <person name="Nagy L.G."/>
            <person name="Floudas D."/>
            <person name="Copeland A."/>
            <person name="Barry K.W."/>
            <person name="Cichocki N."/>
            <person name="Veneault-Fourrey C."/>
            <person name="LaButti K."/>
            <person name="Lindquist E.A."/>
            <person name="Lipzen A."/>
            <person name="Lundell T."/>
            <person name="Morin E."/>
            <person name="Murat C."/>
            <person name="Riley R."/>
            <person name="Ohm R."/>
            <person name="Sun H."/>
            <person name="Tunlid A."/>
            <person name="Henrissat B."/>
            <person name="Grigoriev I.V."/>
            <person name="Hibbett D.S."/>
            <person name="Martin F."/>
        </authorList>
    </citation>
    <scope>NUCLEOTIDE SEQUENCE [LARGE SCALE GENOMIC DNA]</scope>
    <source>
        <strain evidence="2">h7</strain>
    </source>
</reference>
<sequence length="189" mass="20749">MSTTSTALQRKRDTIDKQARGISQTFHKDVLAILSDKSTIDEAELDTILAYLKAVALVSNTNTYKAMKEAALKPRHCLRCHGSFTEDDNGPRACVIPHVFDGEDYRRSAGGITYISRCCGEGATVFEDPPGNGVYEDFDQLGKCFVGRHTTQEWDVILHVTVSTSFTASLKAANVLKSSSGKMMTLFSM</sequence>
<dbReference type="EMBL" id="KN831768">
    <property type="protein sequence ID" value="KIM49670.1"/>
    <property type="molecule type" value="Genomic_DNA"/>
</dbReference>
<dbReference type="OrthoDB" id="2999621at2759"/>
<accession>A0A0C3CLV8</accession>
<protein>
    <submittedName>
        <fullName evidence="1">Uncharacterized protein</fullName>
    </submittedName>
</protein>
<dbReference type="HOGENOM" id="CLU_123445_0_0_1"/>
<name>A0A0C3CLV8_HEBCY</name>
<keyword evidence="2" id="KW-1185">Reference proteome</keyword>
<dbReference type="Proteomes" id="UP000053424">
    <property type="component" value="Unassembled WGS sequence"/>
</dbReference>
<dbReference type="AlphaFoldDB" id="A0A0C3CLV8"/>
<reference evidence="1 2" key="1">
    <citation type="submission" date="2014-04" db="EMBL/GenBank/DDBJ databases">
        <authorList>
            <consortium name="DOE Joint Genome Institute"/>
            <person name="Kuo A."/>
            <person name="Gay G."/>
            <person name="Dore J."/>
            <person name="Kohler A."/>
            <person name="Nagy L.G."/>
            <person name="Floudas D."/>
            <person name="Copeland A."/>
            <person name="Barry K.W."/>
            <person name="Cichocki N."/>
            <person name="Veneault-Fourrey C."/>
            <person name="LaButti K."/>
            <person name="Lindquist E.A."/>
            <person name="Lipzen A."/>
            <person name="Lundell T."/>
            <person name="Morin E."/>
            <person name="Murat C."/>
            <person name="Sun H."/>
            <person name="Tunlid A."/>
            <person name="Henrissat B."/>
            <person name="Grigoriev I.V."/>
            <person name="Hibbett D.S."/>
            <person name="Martin F."/>
            <person name="Nordberg H.P."/>
            <person name="Cantor M.N."/>
            <person name="Hua S.X."/>
        </authorList>
    </citation>
    <scope>NUCLEOTIDE SEQUENCE [LARGE SCALE GENOMIC DNA]</scope>
    <source>
        <strain evidence="2">h7</strain>
    </source>
</reference>
<evidence type="ECO:0000313" key="1">
    <source>
        <dbReference type="EMBL" id="KIM49670.1"/>
    </source>
</evidence>